<reference evidence="2 3" key="1">
    <citation type="submission" date="2020-01" db="EMBL/GenBank/DDBJ databases">
        <title>Insect and environment-associated Actinomycetes.</title>
        <authorList>
            <person name="Currrie C."/>
            <person name="Chevrette M."/>
            <person name="Carlson C."/>
            <person name="Stubbendieck R."/>
            <person name="Wendt-Pienkowski E."/>
        </authorList>
    </citation>
    <scope>NUCLEOTIDE SEQUENCE [LARGE SCALE GENOMIC DNA]</scope>
    <source>
        <strain evidence="2 3">SID7739</strain>
    </source>
</reference>
<feature type="non-terminal residue" evidence="2">
    <location>
        <position position="129"/>
    </location>
</feature>
<feature type="compositionally biased region" description="Basic and acidic residues" evidence="1">
    <location>
        <begin position="99"/>
        <end position="112"/>
    </location>
</feature>
<evidence type="ECO:0000313" key="3">
    <source>
        <dbReference type="Proteomes" id="UP000475666"/>
    </source>
</evidence>
<name>A0A6G3T5F0_9ACTN</name>
<evidence type="ECO:0008006" key="4">
    <source>
        <dbReference type="Google" id="ProtNLM"/>
    </source>
</evidence>
<protein>
    <recommendedName>
        <fullName evidence="4">Cation-translocating P-type ATPase</fullName>
    </recommendedName>
</protein>
<gene>
    <name evidence="2" type="ORF">G3I66_00985</name>
</gene>
<feature type="non-terminal residue" evidence="2">
    <location>
        <position position="1"/>
    </location>
</feature>
<evidence type="ECO:0000256" key="1">
    <source>
        <dbReference type="SAM" id="MobiDB-lite"/>
    </source>
</evidence>
<dbReference type="AlphaFoldDB" id="A0A6G3T5F0"/>
<proteinExistence type="predicted"/>
<organism evidence="2 3">
    <name type="scientific">Streptomyces rubrogriseus</name>
    <dbReference type="NCBI Taxonomy" id="194673"/>
    <lineage>
        <taxon>Bacteria</taxon>
        <taxon>Bacillati</taxon>
        <taxon>Actinomycetota</taxon>
        <taxon>Actinomycetes</taxon>
        <taxon>Kitasatosporales</taxon>
        <taxon>Streptomycetaceae</taxon>
        <taxon>Streptomyces</taxon>
        <taxon>Streptomyces violaceoruber group</taxon>
    </lineage>
</organism>
<sequence>LALRPVARDEVRRAGGTERVGRRVAAALAEHPDVLLAYWDTGLARLVVTATEDALTDRVVDHATELAERHGLTRVDQADLTGLTGPDEPVDVDPVDGGPIHDDLVDEPDHPGDPAPVRVAAAALGADVL</sequence>
<feature type="region of interest" description="Disordered" evidence="1">
    <location>
        <begin position="77"/>
        <end position="113"/>
    </location>
</feature>
<accession>A0A6G3T5F0</accession>
<comment type="caution">
    <text evidence="2">The sequence shown here is derived from an EMBL/GenBank/DDBJ whole genome shotgun (WGS) entry which is preliminary data.</text>
</comment>
<dbReference type="EMBL" id="JAAGMQ010000036">
    <property type="protein sequence ID" value="NEC31786.1"/>
    <property type="molecule type" value="Genomic_DNA"/>
</dbReference>
<evidence type="ECO:0000313" key="2">
    <source>
        <dbReference type="EMBL" id="NEC31786.1"/>
    </source>
</evidence>
<dbReference type="Proteomes" id="UP000475666">
    <property type="component" value="Unassembled WGS sequence"/>
</dbReference>
<dbReference type="RefSeq" id="WP_164270389.1">
    <property type="nucleotide sequence ID" value="NZ_JAAGMQ010000036.1"/>
</dbReference>